<organism evidence="6 7">
    <name type="scientific">Planomonospora sphaerica</name>
    <dbReference type="NCBI Taxonomy" id="161355"/>
    <lineage>
        <taxon>Bacteria</taxon>
        <taxon>Bacillati</taxon>
        <taxon>Actinomycetota</taxon>
        <taxon>Actinomycetes</taxon>
        <taxon>Streptosporangiales</taxon>
        <taxon>Streptosporangiaceae</taxon>
        <taxon>Planomonospora</taxon>
    </lineage>
</organism>
<dbReference type="OrthoDB" id="3528482at2"/>
<dbReference type="Gene3D" id="3.40.50.150">
    <property type="entry name" value="Vaccinia Virus protein VP39"/>
    <property type="match status" value="1"/>
</dbReference>
<dbReference type="RefSeq" id="WP_084008892.1">
    <property type="nucleotide sequence ID" value="NZ_BDCX01000016.1"/>
</dbReference>
<dbReference type="InterPro" id="IPR041698">
    <property type="entry name" value="Methyltransf_25"/>
</dbReference>
<name>A0A161ME84_9ACTN</name>
<dbReference type="InterPro" id="IPR029063">
    <property type="entry name" value="SAM-dependent_MTases_sf"/>
</dbReference>
<dbReference type="STRING" id="161355.PS9374_05873"/>
<reference evidence="7" key="2">
    <citation type="submission" date="2016-04" db="EMBL/GenBank/DDBJ databases">
        <title>Planomonospora sphaerica JCM9374 whole genome shotgun sequence.</title>
        <authorList>
            <person name="Suzuki T."/>
            <person name="Dohra H."/>
            <person name="Kodani S."/>
        </authorList>
    </citation>
    <scope>NUCLEOTIDE SEQUENCE [LARGE SCALE GENOMIC DNA]</scope>
    <source>
        <strain evidence="7">JCM 9374</strain>
    </source>
</reference>
<evidence type="ECO:0000313" key="7">
    <source>
        <dbReference type="Proteomes" id="UP000077701"/>
    </source>
</evidence>
<dbReference type="EMBL" id="BDCX01000016">
    <property type="protein sequence ID" value="GAT70193.1"/>
    <property type="molecule type" value="Genomic_DNA"/>
</dbReference>
<comment type="caution">
    <text evidence="6">The sequence shown here is derived from an EMBL/GenBank/DDBJ whole genome shotgun (WGS) entry which is preliminary data.</text>
</comment>
<evidence type="ECO:0000256" key="1">
    <source>
        <dbReference type="ARBA" id="ARBA00022603"/>
    </source>
</evidence>
<feature type="domain" description="Ribosomal RNA adenine methylase transferase N-terminal" evidence="5">
    <location>
        <begin position="72"/>
        <end position="209"/>
    </location>
</feature>
<dbReference type="Pfam" id="PF13649">
    <property type="entry name" value="Methyltransf_25"/>
    <property type="match status" value="1"/>
</dbReference>
<evidence type="ECO:0000256" key="4">
    <source>
        <dbReference type="SAM" id="MobiDB-lite"/>
    </source>
</evidence>
<keyword evidence="7" id="KW-1185">Reference proteome</keyword>
<evidence type="ECO:0000256" key="2">
    <source>
        <dbReference type="ARBA" id="ARBA00022679"/>
    </source>
</evidence>
<feature type="compositionally biased region" description="Low complexity" evidence="4">
    <location>
        <begin position="15"/>
        <end position="35"/>
    </location>
</feature>
<keyword evidence="3" id="KW-0949">S-adenosyl-L-methionine</keyword>
<dbReference type="SMART" id="SM00650">
    <property type="entry name" value="rADc"/>
    <property type="match status" value="1"/>
</dbReference>
<dbReference type="SUPFAM" id="SSF53335">
    <property type="entry name" value="S-adenosyl-L-methionine-dependent methyltransferases"/>
    <property type="match status" value="1"/>
</dbReference>
<dbReference type="InterPro" id="IPR020598">
    <property type="entry name" value="rRNA_Ade_methylase_Trfase_N"/>
</dbReference>
<keyword evidence="1 6" id="KW-0489">Methyltransferase</keyword>
<gene>
    <name evidence="6" type="ORF">PS9374_05873</name>
</gene>
<evidence type="ECO:0000313" key="6">
    <source>
        <dbReference type="EMBL" id="GAT70193.1"/>
    </source>
</evidence>
<proteinExistence type="predicted"/>
<feature type="region of interest" description="Disordered" evidence="4">
    <location>
        <begin position="1"/>
        <end position="44"/>
    </location>
</feature>
<protein>
    <submittedName>
        <fullName evidence="6">SAM-dependent methyltransferase</fullName>
    </submittedName>
</protein>
<evidence type="ECO:0000256" key="3">
    <source>
        <dbReference type="ARBA" id="ARBA00022691"/>
    </source>
</evidence>
<dbReference type="CDD" id="cd02440">
    <property type="entry name" value="AdoMet_MTases"/>
    <property type="match status" value="1"/>
</dbReference>
<keyword evidence="2 6" id="KW-0808">Transferase</keyword>
<evidence type="ECO:0000259" key="5">
    <source>
        <dbReference type="SMART" id="SM00650"/>
    </source>
</evidence>
<reference evidence="6 7" key="1">
    <citation type="journal article" date="2016" name="Genome Announc.">
        <title>Draft Genome Sequence of Planomonospora sphaerica JCM9374, a Rare Actinomycete.</title>
        <authorList>
            <person name="Dohra H."/>
            <person name="Suzuki T."/>
            <person name="Inoue Y."/>
            <person name="Kodani S."/>
        </authorList>
    </citation>
    <scope>NUCLEOTIDE SEQUENCE [LARGE SCALE GENOMIC DNA]</scope>
    <source>
        <strain evidence="6 7">JCM 9374</strain>
    </source>
</reference>
<dbReference type="GO" id="GO:0000179">
    <property type="term" value="F:rRNA (adenine-N6,N6-)-dimethyltransferase activity"/>
    <property type="evidence" value="ECO:0007669"/>
    <property type="project" value="InterPro"/>
</dbReference>
<dbReference type="AlphaFoldDB" id="A0A161ME84"/>
<dbReference type="Proteomes" id="UP000077701">
    <property type="component" value="Unassembled WGS sequence"/>
</dbReference>
<sequence>MTFTTPPSSAARHLTPVPSTAPAPTTAGPAAAESTVAEGHRTTRAGDVRAFVGAAVQRPSTIGAMAPTGARVARLLATITPSTREAVVVELGAGTGPVSDAVQDRLRPGSRHLAVELDRDLAEHLRATRPRIDVVQGDAADLRRLLDAAGVGAGEVDAVVSALPWTLFDGPQQERILDQICAVMRPEAAFATISAHPSSFFPAAREFRHRLHERFDEIVVSRTVWRNVPPARVLVCRRPRLRVLP</sequence>
<accession>A0A161ME84</accession>